<feature type="domain" description="CENP-V/GFA" evidence="5">
    <location>
        <begin position="7"/>
        <end position="110"/>
    </location>
</feature>
<evidence type="ECO:0000256" key="1">
    <source>
        <dbReference type="ARBA" id="ARBA00005495"/>
    </source>
</evidence>
<dbReference type="PANTHER" id="PTHR33337">
    <property type="entry name" value="GFA DOMAIN-CONTAINING PROTEIN"/>
    <property type="match status" value="1"/>
</dbReference>
<dbReference type="OrthoDB" id="4188830at2"/>
<dbReference type="Proteomes" id="UP000295341">
    <property type="component" value="Unassembled WGS sequence"/>
</dbReference>
<evidence type="ECO:0000313" key="7">
    <source>
        <dbReference type="Proteomes" id="UP000295341"/>
    </source>
</evidence>
<keyword evidence="3" id="KW-0862">Zinc</keyword>
<dbReference type="InterPro" id="IPR011057">
    <property type="entry name" value="Mss4-like_sf"/>
</dbReference>
<comment type="similarity">
    <text evidence="1">Belongs to the Gfa family.</text>
</comment>
<evidence type="ECO:0000313" key="6">
    <source>
        <dbReference type="EMBL" id="TDU32445.1"/>
    </source>
</evidence>
<evidence type="ECO:0000256" key="4">
    <source>
        <dbReference type="ARBA" id="ARBA00023239"/>
    </source>
</evidence>
<dbReference type="Gene3D" id="3.90.1590.10">
    <property type="entry name" value="glutathione-dependent formaldehyde- activating enzyme (gfa)"/>
    <property type="match status" value="1"/>
</dbReference>
<keyword evidence="7" id="KW-1185">Reference proteome</keyword>
<proteinExistence type="inferred from homology"/>
<dbReference type="AlphaFoldDB" id="A0A4S3KAJ6"/>
<dbReference type="GO" id="GO:0016846">
    <property type="term" value="F:carbon-sulfur lyase activity"/>
    <property type="evidence" value="ECO:0007669"/>
    <property type="project" value="InterPro"/>
</dbReference>
<evidence type="ECO:0000256" key="2">
    <source>
        <dbReference type="ARBA" id="ARBA00022723"/>
    </source>
</evidence>
<gene>
    <name evidence="6" type="ORF">DFR24_1842</name>
</gene>
<dbReference type="EMBL" id="SOBT01000008">
    <property type="protein sequence ID" value="TDU32445.1"/>
    <property type="molecule type" value="Genomic_DNA"/>
</dbReference>
<name>A0A4S3KAJ6_9GAMM</name>
<dbReference type="InterPro" id="IPR006913">
    <property type="entry name" value="CENP-V/GFA"/>
</dbReference>
<protein>
    <recommendedName>
        <fullName evidence="5">CENP-V/GFA domain-containing protein</fullName>
    </recommendedName>
</protein>
<organism evidence="6 7">
    <name type="scientific">Panacagrimonas perspica</name>
    <dbReference type="NCBI Taxonomy" id="381431"/>
    <lineage>
        <taxon>Bacteria</taxon>
        <taxon>Pseudomonadati</taxon>
        <taxon>Pseudomonadota</taxon>
        <taxon>Gammaproteobacteria</taxon>
        <taxon>Nevskiales</taxon>
        <taxon>Nevskiaceae</taxon>
        <taxon>Panacagrimonas</taxon>
    </lineage>
</organism>
<dbReference type="RefSeq" id="WP_133880940.1">
    <property type="nucleotide sequence ID" value="NZ_MWIN01000001.1"/>
</dbReference>
<sequence length="134" mass="13962">MTASSTRNAVCLCGQLSAACVGDPVRVSVCHCTACQRRTGSAFGTQARFPASSVTLSGAATPYTRIADSGHALTFHFCPVCGSSVYYTNDALPGFIGIALGTFAGAATWTPSFSVYECHKHPWVEFPDSIEGSG</sequence>
<evidence type="ECO:0000256" key="3">
    <source>
        <dbReference type="ARBA" id="ARBA00022833"/>
    </source>
</evidence>
<keyword evidence="4" id="KW-0456">Lyase</keyword>
<accession>A0A4S3KAJ6</accession>
<evidence type="ECO:0000259" key="5">
    <source>
        <dbReference type="PROSITE" id="PS51891"/>
    </source>
</evidence>
<comment type="caution">
    <text evidence="6">The sequence shown here is derived from an EMBL/GenBank/DDBJ whole genome shotgun (WGS) entry which is preliminary data.</text>
</comment>
<dbReference type="PROSITE" id="PS51891">
    <property type="entry name" value="CENP_V_GFA"/>
    <property type="match status" value="1"/>
</dbReference>
<dbReference type="PANTHER" id="PTHR33337:SF40">
    <property type="entry name" value="CENP-V_GFA DOMAIN-CONTAINING PROTEIN-RELATED"/>
    <property type="match status" value="1"/>
</dbReference>
<dbReference type="GO" id="GO:0046872">
    <property type="term" value="F:metal ion binding"/>
    <property type="evidence" value="ECO:0007669"/>
    <property type="project" value="UniProtKB-KW"/>
</dbReference>
<dbReference type="Pfam" id="PF04828">
    <property type="entry name" value="GFA"/>
    <property type="match status" value="1"/>
</dbReference>
<dbReference type="SUPFAM" id="SSF51316">
    <property type="entry name" value="Mss4-like"/>
    <property type="match status" value="1"/>
</dbReference>
<keyword evidence="2" id="KW-0479">Metal-binding</keyword>
<reference evidence="6 7" key="1">
    <citation type="submission" date="2019-03" db="EMBL/GenBank/DDBJ databases">
        <title>Genomic Encyclopedia of Type Strains, Phase IV (KMG-IV): sequencing the most valuable type-strain genomes for metagenomic binning, comparative biology and taxonomic classification.</title>
        <authorList>
            <person name="Goeker M."/>
        </authorList>
    </citation>
    <scope>NUCLEOTIDE SEQUENCE [LARGE SCALE GENOMIC DNA]</scope>
    <source>
        <strain evidence="6 7">DSM 26377</strain>
    </source>
</reference>
<dbReference type="PROSITE" id="PS51257">
    <property type="entry name" value="PROKAR_LIPOPROTEIN"/>
    <property type="match status" value="1"/>
</dbReference>